<accession>A0A8J2L6U5</accession>
<evidence type="ECO:0000256" key="2">
    <source>
        <dbReference type="ARBA" id="ARBA00006772"/>
    </source>
</evidence>
<protein>
    <recommendedName>
        <fullName evidence="9">Solute carrier family 13 member 2</fullName>
    </recommendedName>
</protein>
<keyword evidence="4 6" id="KW-1133">Transmembrane helix</keyword>
<dbReference type="PANTHER" id="PTHR10283:SF82">
    <property type="entry name" value="SOLUTE CARRIER FAMILY 13 MEMBER 2"/>
    <property type="match status" value="1"/>
</dbReference>
<feature type="transmembrane region" description="Helical" evidence="6">
    <location>
        <begin position="148"/>
        <end position="167"/>
    </location>
</feature>
<dbReference type="OrthoDB" id="6493944at2759"/>
<reference evidence="7" key="1">
    <citation type="submission" date="2021-06" db="EMBL/GenBank/DDBJ databases">
        <authorList>
            <person name="Hodson N. C."/>
            <person name="Mongue J. A."/>
            <person name="Jaron S. K."/>
        </authorList>
    </citation>
    <scope>NUCLEOTIDE SEQUENCE</scope>
</reference>
<evidence type="ECO:0000313" key="8">
    <source>
        <dbReference type="Proteomes" id="UP000708208"/>
    </source>
</evidence>
<feature type="transmembrane region" description="Helical" evidence="6">
    <location>
        <begin position="179"/>
        <end position="204"/>
    </location>
</feature>
<dbReference type="AlphaFoldDB" id="A0A8J2L6U5"/>
<dbReference type="PANTHER" id="PTHR10283">
    <property type="entry name" value="SOLUTE CARRIER FAMILY 13 MEMBER"/>
    <property type="match status" value="1"/>
</dbReference>
<evidence type="ECO:0000256" key="6">
    <source>
        <dbReference type="SAM" id="Phobius"/>
    </source>
</evidence>
<evidence type="ECO:0000256" key="4">
    <source>
        <dbReference type="ARBA" id="ARBA00022989"/>
    </source>
</evidence>
<feature type="transmembrane region" description="Helical" evidence="6">
    <location>
        <begin position="344"/>
        <end position="370"/>
    </location>
</feature>
<sequence length="700" mass="77303">MKSDDDVNPGTLPPMVSSEMSAMSLLSSPSIHNNADSSHEQDEDDPLTSASVVKVAKKKKNKCLSFTKAYWKFIFGILVTIILLFIFLPLIADKNQKRHKLGGGGFTMALMICLWLTEVLPLAVTGLIPVFTGPMFNIVGSDDVVYQYFNDTILLVVGGISLAQCFEFSNLHKRFALKIILLVGTSPKMLLLGIMLTTSILSLFMNNTSVTALMCPIIMALIECIEGGMRCFLAKEFVEYEMEAENEIAEESPSKKKKSSLVDELPSELKTVSGGRRGTTFDGTQTLPLAATAILSKHAHLKADSVSTIKSEIGSSISNLPIADQHKIEQQKSMEAFIKNTKQMLLLANCYTANLAGTGLITGSGTNPILISYAKQAELQDPTVVAPEFFGWPAFAMVPMVLNVVFLYFFLMFYFLTGKKCLTRLLKSNKVNPKHKHLKEFVVTKDVQDIIKNSLQEAYDGLGKVTLHEIEVIVIFCTVVSLWIMTDPKISPFVHEIFMPTIPSLATPAILGVLAMFVIPRKTEFFRHVARCEFRKAKFETVMEWDYLHQNFPWGIVLLLGGGFAMSKVTTGAGLNDVLGTTLKELQNINQNVLLILVIYIATYLTEVASNTAIANILLPVLFTLSHDFHIHPMFLTFPATLACSHAFMFPVSTPPNSIAFAAGKMKILDMVIPGMVLNVTTGLVLFVCTITWGRVVYDF</sequence>
<keyword evidence="8" id="KW-1185">Reference proteome</keyword>
<evidence type="ECO:0008006" key="9">
    <source>
        <dbReference type="Google" id="ProtNLM"/>
    </source>
</evidence>
<feature type="transmembrane region" description="Helical" evidence="6">
    <location>
        <begin position="631"/>
        <end position="650"/>
    </location>
</feature>
<dbReference type="EMBL" id="CAJVCH010550583">
    <property type="protein sequence ID" value="CAG7829217.1"/>
    <property type="molecule type" value="Genomic_DNA"/>
</dbReference>
<dbReference type="Proteomes" id="UP000708208">
    <property type="component" value="Unassembled WGS sequence"/>
</dbReference>
<proteinExistence type="inferred from homology"/>
<gene>
    <name evidence="7" type="ORF">AFUS01_LOCUS39092</name>
</gene>
<dbReference type="GO" id="GO:0015141">
    <property type="term" value="F:succinate transmembrane transporter activity"/>
    <property type="evidence" value="ECO:0007669"/>
    <property type="project" value="TreeGrafter"/>
</dbReference>
<feature type="transmembrane region" description="Helical" evidence="6">
    <location>
        <begin position="465"/>
        <end position="485"/>
    </location>
</feature>
<evidence type="ECO:0000256" key="5">
    <source>
        <dbReference type="ARBA" id="ARBA00023136"/>
    </source>
</evidence>
<comment type="subcellular location">
    <subcellularLocation>
        <location evidence="1">Membrane</location>
        <topology evidence="1">Multi-pass membrane protein</topology>
    </subcellularLocation>
</comment>
<feature type="transmembrane region" description="Helical" evidence="6">
    <location>
        <begin position="671"/>
        <end position="694"/>
    </location>
</feature>
<dbReference type="Pfam" id="PF00939">
    <property type="entry name" value="Na_sulph_symp"/>
    <property type="match status" value="1"/>
</dbReference>
<feature type="transmembrane region" description="Helical" evidence="6">
    <location>
        <begin position="69"/>
        <end position="92"/>
    </location>
</feature>
<feature type="transmembrane region" description="Helical" evidence="6">
    <location>
        <begin position="593"/>
        <end position="619"/>
    </location>
</feature>
<feature type="transmembrane region" description="Helical" evidence="6">
    <location>
        <begin position="497"/>
        <end position="519"/>
    </location>
</feature>
<organism evidence="7 8">
    <name type="scientific">Allacma fusca</name>
    <dbReference type="NCBI Taxonomy" id="39272"/>
    <lineage>
        <taxon>Eukaryota</taxon>
        <taxon>Metazoa</taxon>
        <taxon>Ecdysozoa</taxon>
        <taxon>Arthropoda</taxon>
        <taxon>Hexapoda</taxon>
        <taxon>Collembola</taxon>
        <taxon>Symphypleona</taxon>
        <taxon>Sminthuridae</taxon>
        <taxon>Allacma</taxon>
    </lineage>
</organism>
<keyword evidence="3 6" id="KW-0812">Transmembrane</keyword>
<evidence type="ECO:0000256" key="1">
    <source>
        <dbReference type="ARBA" id="ARBA00004141"/>
    </source>
</evidence>
<evidence type="ECO:0000313" key="7">
    <source>
        <dbReference type="EMBL" id="CAG7829217.1"/>
    </source>
</evidence>
<comment type="caution">
    <text evidence="7">The sequence shown here is derived from an EMBL/GenBank/DDBJ whole genome shotgun (WGS) entry which is preliminary data.</text>
</comment>
<keyword evidence="5 6" id="KW-0472">Membrane</keyword>
<dbReference type="GO" id="GO:0015137">
    <property type="term" value="F:citrate transmembrane transporter activity"/>
    <property type="evidence" value="ECO:0007669"/>
    <property type="project" value="TreeGrafter"/>
</dbReference>
<evidence type="ECO:0000256" key="3">
    <source>
        <dbReference type="ARBA" id="ARBA00022692"/>
    </source>
</evidence>
<feature type="transmembrane region" description="Helical" evidence="6">
    <location>
        <begin position="390"/>
        <end position="416"/>
    </location>
</feature>
<dbReference type="InterPro" id="IPR001898">
    <property type="entry name" value="SLC13A/DASS"/>
</dbReference>
<feature type="transmembrane region" description="Helical" evidence="6">
    <location>
        <begin position="210"/>
        <end position="233"/>
    </location>
</feature>
<dbReference type="GO" id="GO:0005886">
    <property type="term" value="C:plasma membrane"/>
    <property type="evidence" value="ECO:0007669"/>
    <property type="project" value="TreeGrafter"/>
</dbReference>
<comment type="similarity">
    <text evidence="2">Belongs to the SLC13A/DASS transporter (TC 2.A.47) family. NADC subfamily.</text>
</comment>
<feature type="transmembrane region" description="Helical" evidence="6">
    <location>
        <begin position="104"/>
        <end position="128"/>
    </location>
</feature>
<name>A0A8J2L6U5_9HEXA</name>